<evidence type="ECO:0000313" key="2">
    <source>
        <dbReference type="Proteomes" id="UP000596130"/>
    </source>
</evidence>
<name>A0A7T4PGV0_9ACTN</name>
<accession>A0A7T4PGV0</accession>
<organism evidence="1 2">
    <name type="scientific">Streptomyces alfalfae</name>
    <dbReference type="NCBI Taxonomy" id="1642299"/>
    <lineage>
        <taxon>Bacteria</taxon>
        <taxon>Bacillati</taxon>
        <taxon>Actinomycetota</taxon>
        <taxon>Actinomycetes</taxon>
        <taxon>Kitasatosporales</taxon>
        <taxon>Streptomycetaceae</taxon>
        <taxon>Streptomyces</taxon>
    </lineage>
</organism>
<evidence type="ECO:0000313" key="1">
    <source>
        <dbReference type="EMBL" id="QQC90038.1"/>
    </source>
</evidence>
<sequence length="76" mass="8270">MNQSDLDNIGHRIGAAAAQFAPEFRPTPGQMADAASVLRDMVRGAEQHGVTLAQFDAVADFPRLAIQLVQDRDNHQ</sequence>
<protein>
    <submittedName>
        <fullName evidence="1">Uncharacterized protein</fullName>
    </submittedName>
</protein>
<dbReference type="RefSeq" id="WP_198503024.1">
    <property type="nucleotide sequence ID" value="NZ_CP065959.1"/>
</dbReference>
<dbReference type="Proteomes" id="UP000596130">
    <property type="component" value="Chromosome"/>
</dbReference>
<proteinExistence type="predicted"/>
<reference evidence="1 2" key="1">
    <citation type="submission" date="2020-12" db="EMBL/GenBank/DDBJ databases">
        <title>Identification and biosynthesis of polyene macrolides produced by Streptomyces alfalfae Men-myco-93-63.</title>
        <authorList>
            <person name="Liu D."/>
            <person name="Li Y."/>
            <person name="Liu L."/>
            <person name="Han X."/>
            <person name="Shen F."/>
        </authorList>
    </citation>
    <scope>NUCLEOTIDE SEQUENCE [LARGE SCALE GENOMIC DNA]</scope>
    <source>
        <strain evidence="1 2">Men-myco-93-63</strain>
    </source>
</reference>
<dbReference type="EMBL" id="CP065959">
    <property type="protein sequence ID" value="QQC90038.1"/>
    <property type="molecule type" value="Genomic_DNA"/>
</dbReference>
<dbReference type="AlphaFoldDB" id="A0A7T4PGV0"/>
<gene>
    <name evidence="1" type="ORF">I8755_17670</name>
</gene>